<comment type="caution">
    <text evidence="1">The sequence shown here is derived from an EMBL/GenBank/DDBJ whole genome shotgun (WGS) entry which is preliminary data.</text>
</comment>
<evidence type="ECO:0000313" key="1">
    <source>
        <dbReference type="EMBL" id="OUQ08980.1"/>
    </source>
</evidence>
<dbReference type="Gene3D" id="1.20.1660.10">
    <property type="entry name" value="Hypothetical protein (EF3068)"/>
    <property type="match status" value="1"/>
</dbReference>
<protein>
    <submittedName>
        <fullName evidence="1">DNA alkylation repair protein</fullName>
    </submittedName>
</protein>
<proteinExistence type="predicted"/>
<dbReference type="Proteomes" id="UP000196074">
    <property type="component" value="Unassembled WGS sequence"/>
</dbReference>
<dbReference type="AlphaFoldDB" id="A0A1Y4QV59"/>
<gene>
    <name evidence="1" type="ORF">B5E88_10615</name>
</gene>
<dbReference type="RefSeq" id="WP_087215977.1">
    <property type="nucleotide sequence ID" value="NZ_NFLC01000026.1"/>
</dbReference>
<evidence type="ECO:0000313" key="2">
    <source>
        <dbReference type="Proteomes" id="UP000196074"/>
    </source>
</evidence>
<sequence>MDKYETIKKFFENHSNPERAISMSKYMKDQFSFYGIAAADRKNLYKDFLKTEKKQGTLDWAFLDKCYADNHREFQYLAYEYLLAMKKQLSFEDISSVKALVKKKSWWDTVDFLAQVVGNIAMKDSRVDTLMLAWSQEENIWVRRVSILYQLRFKEKTNTTQLEQILLNCLGTNEFFINKAIGWALREYSKTNPDWVRDFLEKYQEQMANLSIREASKYLS</sequence>
<dbReference type="Pfam" id="PF08713">
    <property type="entry name" value="DNA_alkylation"/>
    <property type="match status" value="1"/>
</dbReference>
<accession>A0A1Y4QV59</accession>
<dbReference type="PANTHER" id="PTHR34070">
    <property type="entry name" value="ARMADILLO-TYPE FOLD"/>
    <property type="match status" value="1"/>
</dbReference>
<reference evidence="2" key="1">
    <citation type="submission" date="2017-04" db="EMBL/GenBank/DDBJ databases">
        <title>Function of individual gut microbiota members based on whole genome sequencing of pure cultures obtained from chicken caecum.</title>
        <authorList>
            <person name="Medvecky M."/>
            <person name="Cejkova D."/>
            <person name="Polansky O."/>
            <person name="Karasova D."/>
            <person name="Kubasova T."/>
            <person name="Cizek A."/>
            <person name="Rychlik I."/>
        </authorList>
    </citation>
    <scope>NUCLEOTIDE SEQUENCE [LARGE SCALE GENOMIC DNA]</scope>
    <source>
        <strain evidence="2">An144</strain>
    </source>
</reference>
<dbReference type="InterPro" id="IPR016024">
    <property type="entry name" value="ARM-type_fold"/>
</dbReference>
<dbReference type="SUPFAM" id="SSF48371">
    <property type="entry name" value="ARM repeat"/>
    <property type="match status" value="1"/>
</dbReference>
<dbReference type="InterPro" id="IPR014825">
    <property type="entry name" value="DNA_alkylation"/>
</dbReference>
<dbReference type="EMBL" id="NFLC01000026">
    <property type="protein sequence ID" value="OUQ08980.1"/>
    <property type="molecule type" value="Genomic_DNA"/>
</dbReference>
<organism evidence="1 2">
    <name type="scientific">Enterococcus cecorum</name>
    <dbReference type="NCBI Taxonomy" id="44008"/>
    <lineage>
        <taxon>Bacteria</taxon>
        <taxon>Bacillati</taxon>
        <taxon>Bacillota</taxon>
        <taxon>Bacilli</taxon>
        <taxon>Lactobacillales</taxon>
        <taxon>Enterococcaceae</taxon>
        <taxon>Enterococcus</taxon>
    </lineage>
</organism>
<dbReference type="Gene3D" id="1.25.40.290">
    <property type="entry name" value="ARM repeat domains"/>
    <property type="match status" value="1"/>
</dbReference>
<dbReference type="CDD" id="cd07064">
    <property type="entry name" value="AlkD_like_1"/>
    <property type="match status" value="1"/>
</dbReference>
<dbReference type="PANTHER" id="PTHR34070:SF1">
    <property type="entry name" value="DNA ALKYLATION REPAIR PROTEIN"/>
    <property type="match status" value="1"/>
</dbReference>
<name>A0A1Y4QV59_9ENTE</name>